<keyword evidence="1" id="KW-0812">Transmembrane</keyword>
<dbReference type="Proteomes" id="UP000245124">
    <property type="component" value="Unassembled WGS sequence"/>
</dbReference>
<protein>
    <submittedName>
        <fullName evidence="2">Uncharacterized protein</fullName>
    </submittedName>
</protein>
<dbReference type="EMBL" id="BDUD01000002">
    <property type="protein sequence ID" value="GBG23121.1"/>
    <property type="molecule type" value="Genomic_DNA"/>
</dbReference>
<proteinExistence type="predicted"/>
<keyword evidence="1" id="KW-1133">Transmembrane helix</keyword>
<sequence>MAGTPRRSLTAFIQWVIYYIVALWICWINLLFTSYIITLAVSKQGCTLSQQPLAAKRARMIDKVWQNPQSLQLQNT</sequence>
<name>A0A2R5G4Z7_NOSCO</name>
<reference evidence="2 3" key="1">
    <citation type="submission" date="2017-06" db="EMBL/GenBank/DDBJ databases">
        <title>Genome sequencing of cyanobaciteial culture collection at National Institute for Environmental Studies (NIES).</title>
        <authorList>
            <person name="Hirose Y."/>
            <person name="Shimura Y."/>
            <person name="Fujisawa T."/>
            <person name="Nakamura Y."/>
            <person name="Kawachi M."/>
        </authorList>
    </citation>
    <scope>NUCLEOTIDE SEQUENCE [LARGE SCALE GENOMIC DNA]</scope>
    <source>
        <strain evidence="2 3">NIES-4072</strain>
    </source>
</reference>
<evidence type="ECO:0000313" key="2">
    <source>
        <dbReference type="EMBL" id="GBG23121.1"/>
    </source>
</evidence>
<comment type="caution">
    <text evidence="2">The sequence shown here is derived from an EMBL/GenBank/DDBJ whole genome shotgun (WGS) entry which is preliminary data.</text>
</comment>
<feature type="transmembrane region" description="Helical" evidence="1">
    <location>
        <begin position="16"/>
        <end position="41"/>
    </location>
</feature>
<organism evidence="2 3">
    <name type="scientific">Nostoc commune NIES-4072</name>
    <dbReference type="NCBI Taxonomy" id="2005467"/>
    <lineage>
        <taxon>Bacteria</taxon>
        <taxon>Bacillati</taxon>
        <taxon>Cyanobacteriota</taxon>
        <taxon>Cyanophyceae</taxon>
        <taxon>Nostocales</taxon>
        <taxon>Nostocaceae</taxon>
        <taxon>Nostoc</taxon>
    </lineage>
</organism>
<dbReference type="RefSeq" id="WP_181374312.1">
    <property type="nucleotide sequence ID" value="NZ_BDUD01000002.1"/>
</dbReference>
<keyword evidence="1" id="KW-0472">Membrane</keyword>
<gene>
    <name evidence="2" type="ORF">NIES4072_68330</name>
</gene>
<keyword evidence="3" id="KW-1185">Reference proteome</keyword>
<evidence type="ECO:0000256" key="1">
    <source>
        <dbReference type="SAM" id="Phobius"/>
    </source>
</evidence>
<dbReference type="AlphaFoldDB" id="A0A2R5G4Z7"/>
<evidence type="ECO:0000313" key="3">
    <source>
        <dbReference type="Proteomes" id="UP000245124"/>
    </source>
</evidence>
<accession>A0A2R5G4Z7</accession>